<dbReference type="InterPro" id="IPR002881">
    <property type="entry name" value="DUF58"/>
</dbReference>
<dbReference type="Pfam" id="PF23933">
    <property type="entry name" value="DUF7269"/>
    <property type="match status" value="1"/>
</dbReference>
<evidence type="ECO:0000313" key="3">
    <source>
        <dbReference type="EMBL" id="AWB26795.1"/>
    </source>
</evidence>
<organism evidence="3 4">
    <name type="scientific">Halococcoides cellulosivorans</name>
    <dbReference type="NCBI Taxonomy" id="1679096"/>
    <lineage>
        <taxon>Archaea</taxon>
        <taxon>Methanobacteriati</taxon>
        <taxon>Methanobacteriota</taxon>
        <taxon>Stenosarchaea group</taxon>
        <taxon>Halobacteria</taxon>
        <taxon>Halobacteriales</taxon>
        <taxon>Haloarculaceae</taxon>
        <taxon>Halococcoides</taxon>
    </lineage>
</organism>
<dbReference type="PANTHER" id="PTHR33608:SF6">
    <property type="entry name" value="BLL2464 PROTEIN"/>
    <property type="match status" value="1"/>
</dbReference>
<evidence type="ECO:0000313" key="4">
    <source>
        <dbReference type="Proteomes" id="UP000244727"/>
    </source>
</evidence>
<dbReference type="RefSeq" id="WP_108381164.1">
    <property type="nucleotide sequence ID" value="NZ_CP028858.1"/>
</dbReference>
<sequence>MSTLRSDRAGDRLGAATIGIAAAIGVGAIVAAVVVVRWPEAVPNTPETYIFVWVVGIAAIVWGANRLRSTTRVDRSAAALPEVEARSIGTVPGEPVDSVLETTSRDPFRRHRQHSAVRKRLRDAAENVLATRPDVVDDPEAALDRGAWTDDDLAASVFTGEEIPDRLVDRIDLRSGEIAVPFAERVARAVDALGRLAGVTPSAGADPPDVDDEDLPAAVVKSTNRWRGVGAFALIALGVGAILSRPGLILAAAAMAGVAGYATLWGDPSVTLDVERTIEPERPAPGESATVTLRVTNVGESWLPDLRIVDGVRTALAVTDGHARRSTALRPGATTTLTYTVEGPRGQVQFDDPVVVARSASGARERVTRPAVEGQATITYAFDRDPETPVSLRAHASRQVGRLLTDDAGPGVEFHSVREYQPGDPLRRIDWRRLARDGDLATVQQHAERAATAVVLIDARQPAYVTADPSGPSAVDQSVIAAAELIDSVLGADHRVGLAALSPRACWVEPAGGSSHRARTLDTLASSAAFGPTAPEAPFLLDAGIAALVERLPADAQVIAFSPLADDASVEIFRSIEASGHPVTVVSPTPTVGGSPGRQLAAIERHQRLAICRRAGLRTVDWDGDEPLRIALERARRRWSR</sequence>
<dbReference type="InterPro" id="IPR055693">
    <property type="entry name" value="DUF7269"/>
</dbReference>
<feature type="transmembrane region" description="Helical" evidence="1">
    <location>
        <begin position="231"/>
        <end position="264"/>
    </location>
</feature>
<dbReference type="PANTHER" id="PTHR33608">
    <property type="entry name" value="BLL2464 PROTEIN"/>
    <property type="match status" value="1"/>
</dbReference>
<reference evidence="3 4" key="1">
    <citation type="submission" date="2018-04" db="EMBL/GenBank/DDBJ databases">
        <title>Halococcoides cellulosivorans gen. nov., sp. nov., an extremely halophilic cellulose-utilizing haloarchaeon from hypersaline lakes.</title>
        <authorList>
            <person name="Sorokin D.Y."/>
            <person name="Toshchakov S.V."/>
            <person name="Samarov N.I."/>
            <person name="Korzhenkov A."/>
            <person name="Kublanov I.V."/>
        </authorList>
    </citation>
    <scope>NUCLEOTIDE SEQUENCE [LARGE SCALE GENOMIC DNA]</scope>
    <source>
        <strain evidence="3 4">HArcel1</strain>
    </source>
</reference>
<keyword evidence="1" id="KW-1133">Transmembrane helix</keyword>
<dbReference type="KEGG" id="harc:HARCEL1_03220"/>
<dbReference type="AlphaFoldDB" id="A0A2R4WZ54"/>
<evidence type="ECO:0000259" key="2">
    <source>
        <dbReference type="Pfam" id="PF01882"/>
    </source>
</evidence>
<feature type="domain" description="DUF58" evidence="2">
    <location>
        <begin position="416"/>
        <end position="537"/>
    </location>
</feature>
<dbReference type="Pfam" id="PF01882">
    <property type="entry name" value="DUF58"/>
    <property type="match status" value="1"/>
</dbReference>
<name>A0A2R4WZ54_9EURY</name>
<dbReference type="GeneID" id="36511485"/>
<dbReference type="Proteomes" id="UP000244727">
    <property type="component" value="Chromosome"/>
</dbReference>
<evidence type="ECO:0000256" key="1">
    <source>
        <dbReference type="SAM" id="Phobius"/>
    </source>
</evidence>
<protein>
    <submittedName>
        <fullName evidence="3">DUF58 domain-containing protein</fullName>
    </submittedName>
</protein>
<keyword evidence="1" id="KW-0472">Membrane</keyword>
<keyword evidence="4" id="KW-1185">Reference proteome</keyword>
<accession>A0A2R4WZ54</accession>
<proteinExistence type="predicted"/>
<keyword evidence="1" id="KW-0812">Transmembrane</keyword>
<feature type="transmembrane region" description="Helical" evidence="1">
    <location>
        <begin position="12"/>
        <end position="36"/>
    </location>
</feature>
<gene>
    <name evidence="3" type="ORF">HARCEL1_03220</name>
</gene>
<feature type="transmembrane region" description="Helical" evidence="1">
    <location>
        <begin position="48"/>
        <end position="65"/>
    </location>
</feature>
<dbReference type="EMBL" id="CP028858">
    <property type="protein sequence ID" value="AWB26795.1"/>
    <property type="molecule type" value="Genomic_DNA"/>
</dbReference>